<reference evidence="2" key="1">
    <citation type="submission" date="2024-05" db="EMBL/GenBank/DDBJ databases">
        <authorList>
            <person name="Yang L."/>
            <person name="Pan L."/>
        </authorList>
    </citation>
    <scope>NUCLEOTIDE SEQUENCE</scope>
    <source>
        <strain evidence="2">FCG-7</strain>
    </source>
</reference>
<accession>A0AAU7FD97</accession>
<feature type="transmembrane region" description="Helical" evidence="1">
    <location>
        <begin position="243"/>
        <end position="263"/>
    </location>
</feature>
<keyword evidence="1" id="KW-0472">Membrane</keyword>
<feature type="transmembrane region" description="Helical" evidence="1">
    <location>
        <begin position="113"/>
        <end position="146"/>
    </location>
</feature>
<feature type="transmembrane region" description="Helical" evidence="1">
    <location>
        <begin position="269"/>
        <end position="286"/>
    </location>
</feature>
<feature type="transmembrane region" description="Helical" evidence="1">
    <location>
        <begin position="338"/>
        <end position="358"/>
    </location>
</feature>
<protein>
    <recommendedName>
        <fullName evidence="3">Glycosyltransferase family 39 protein</fullName>
    </recommendedName>
</protein>
<dbReference type="RefSeq" id="WP_348945777.1">
    <property type="nucleotide sequence ID" value="NZ_CP157355.1"/>
</dbReference>
<name>A0AAU7FD97_9NEIS</name>
<sequence length="480" mass="52904">MPWLADRPYFDTAPLYFWFAALLANALAWFGVAIHDAARLSTGIWMALALWGAGLAGRELFGRKFGRLSVVLVLSSLGLMIWGHHIAPAALIFAAYAWGIYSFVLALRKPLRAGFILALSLLGLLLGASWADAVLMLLMALGLFLFKPWRRLAWAVSLSTALVLSLPLAALWGYALSEQSTALFQTWWRYHAWGPYGGATSFSALLAPQFLLATLLWFTWPVLPLALWSLWINRRDLRTKQQWVLLLWLAFAMLTYLVCAAFPAEAMILPLLIVLSLIAVAGIDDLRHGAASALNSFSVLTFGLSAIALWLAWGIVLLEAPKVLFELLSRYSSAELEVNFVGLILALVASVLWGGVLLRRRAIGRKALTNWSCGLILLLSIFVGLFQSWVDSGKSYRPVGEKLQSVGDAMQVACIDAAELPLAPLGAIAYFSTLTIKTEMTDGCTLAIRTHQAKIPAHWTLVARTQRLGETREQFSIYLK</sequence>
<proteinExistence type="predicted"/>
<feature type="transmembrane region" description="Helical" evidence="1">
    <location>
        <begin position="210"/>
        <end position="231"/>
    </location>
</feature>
<feature type="transmembrane region" description="Helical" evidence="1">
    <location>
        <begin position="410"/>
        <end position="431"/>
    </location>
</feature>
<organism evidence="2">
    <name type="scientific">Chitinibacter mangrovi</name>
    <dbReference type="NCBI Taxonomy" id="3153927"/>
    <lineage>
        <taxon>Bacteria</taxon>
        <taxon>Pseudomonadati</taxon>
        <taxon>Pseudomonadota</taxon>
        <taxon>Betaproteobacteria</taxon>
        <taxon>Neisseriales</taxon>
        <taxon>Chitinibacteraceae</taxon>
        <taxon>Chitinibacter</taxon>
    </lineage>
</organism>
<keyword evidence="1" id="KW-1133">Transmembrane helix</keyword>
<feature type="transmembrane region" description="Helical" evidence="1">
    <location>
        <begin position="370"/>
        <end position="390"/>
    </location>
</feature>
<evidence type="ECO:0000313" key="2">
    <source>
        <dbReference type="EMBL" id="XBM01488.1"/>
    </source>
</evidence>
<dbReference type="EMBL" id="CP157355">
    <property type="protein sequence ID" value="XBM01488.1"/>
    <property type="molecule type" value="Genomic_DNA"/>
</dbReference>
<keyword evidence="1" id="KW-0812">Transmembrane</keyword>
<feature type="transmembrane region" description="Helical" evidence="1">
    <location>
        <begin position="89"/>
        <end position="107"/>
    </location>
</feature>
<feature type="transmembrane region" description="Helical" evidence="1">
    <location>
        <begin position="15"/>
        <end position="33"/>
    </location>
</feature>
<gene>
    <name evidence="2" type="ORF">ABHF33_04175</name>
</gene>
<dbReference type="KEGG" id="cmav:ABHF33_04175"/>
<evidence type="ECO:0008006" key="3">
    <source>
        <dbReference type="Google" id="ProtNLM"/>
    </source>
</evidence>
<feature type="transmembrane region" description="Helical" evidence="1">
    <location>
        <begin position="64"/>
        <end position="82"/>
    </location>
</feature>
<feature type="transmembrane region" description="Helical" evidence="1">
    <location>
        <begin position="298"/>
        <end position="318"/>
    </location>
</feature>
<feature type="transmembrane region" description="Helical" evidence="1">
    <location>
        <begin position="153"/>
        <end position="175"/>
    </location>
</feature>
<evidence type="ECO:0000256" key="1">
    <source>
        <dbReference type="SAM" id="Phobius"/>
    </source>
</evidence>
<dbReference type="AlphaFoldDB" id="A0AAU7FD97"/>